<dbReference type="SUPFAM" id="SSF55811">
    <property type="entry name" value="Nudix"/>
    <property type="match status" value="1"/>
</dbReference>
<sequence length="130" mass="14710">MYAEFADKNSAVVEQKCGCPGGKIEFDEEIDDSFVREIKEETGVLVRPLEPIGITSFFIEKNNITTRLIAIFRLAEFVEGDLTTELREDLALIEKSEWLDISKIDFENDVIEDQVAVIKKGINLKLGLDL</sequence>
<protein>
    <submittedName>
        <fullName evidence="4">NUDIX domain-containing protein</fullName>
    </submittedName>
</protein>
<gene>
    <name evidence="4" type="ORF">KC660_03760</name>
</gene>
<dbReference type="PANTHER" id="PTHR43046">
    <property type="entry name" value="GDP-MANNOSE MANNOSYL HYDROLASE"/>
    <property type="match status" value="1"/>
</dbReference>
<reference evidence="4" key="1">
    <citation type="submission" date="2020-04" db="EMBL/GenBank/DDBJ databases">
        <authorList>
            <person name="Zhang T."/>
        </authorList>
    </citation>
    <scope>NUCLEOTIDE SEQUENCE</scope>
    <source>
        <strain evidence="4">HKST-UBA10</strain>
    </source>
</reference>
<dbReference type="Pfam" id="PF00293">
    <property type="entry name" value="NUDIX"/>
    <property type="match status" value="1"/>
</dbReference>
<dbReference type="InterPro" id="IPR000086">
    <property type="entry name" value="NUDIX_hydrolase_dom"/>
</dbReference>
<dbReference type="AlphaFoldDB" id="A0A955L3X3"/>
<comment type="cofactor">
    <cofactor evidence="1">
        <name>Mg(2+)</name>
        <dbReference type="ChEBI" id="CHEBI:18420"/>
    </cofactor>
</comment>
<accession>A0A955L3X3</accession>
<dbReference type="Gene3D" id="3.90.79.10">
    <property type="entry name" value="Nucleoside Triphosphate Pyrophosphohydrolase"/>
    <property type="match status" value="1"/>
</dbReference>
<organism evidence="4 5">
    <name type="scientific">Candidatus Dojkabacteria bacterium</name>
    <dbReference type="NCBI Taxonomy" id="2099670"/>
    <lineage>
        <taxon>Bacteria</taxon>
        <taxon>Candidatus Dojkabacteria</taxon>
    </lineage>
</organism>
<evidence type="ECO:0000256" key="2">
    <source>
        <dbReference type="ARBA" id="ARBA00022801"/>
    </source>
</evidence>
<evidence type="ECO:0000313" key="4">
    <source>
        <dbReference type="EMBL" id="MCA9382495.1"/>
    </source>
</evidence>
<keyword evidence="2" id="KW-0378">Hydrolase</keyword>
<proteinExistence type="predicted"/>
<name>A0A955L3X3_9BACT</name>
<dbReference type="Proteomes" id="UP000782843">
    <property type="component" value="Unassembled WGS sequence"/>
</dbReference>
<evidence type="ECO:0000313" key="5">
    <source>
        <dbReference type="Proteomes" id="UP000782843"/>
    </source>
</evidence>
<dbReference type="GO" id="GO:0016787">
    <property type="term" value="F:hydrolase activity"/>
    <property type="evidence" value="ECO:0007669"/>
    <property type="project" value="UniProtKB-KW"/>
</dbReference>
<dbReference type="PANTHER" id="PTHR43046:SF14">
    <property type="entry name" value="MUTT_NUDIX FAMILY PROTEIN"/>
    <property type="match status" value="1"/>
</dbReference>
<feature type="domain" description="Nudix hydrolase" evidence="3">
    <location>
        <begin position="19"/>
        <end position="105"/>
    </location>
</feature>
<evidence type="ECO:0000259" key="3">
    <source>
        <dbReference type="Pfam" id="PF00293"/>
    </source>
</evidence>
<evidence type="ECO:0000256" key="1">
    <source>
        <dbReference type="ARBA" id="ARBA00001946"/>
    </source>
</evidence>
<dbReference type="EMBL" id="JAGQLG010000150">
    <property type="protein sequence ID" value="MCA9382495.1"/>
    <property type="molecule type" value="Genomic_DNA"/>
</dbReference>
<reference evidence="4" key="2">
    <citation type="journal article" date="2021" name="Microbiome">
        <title>Successional dynamics and alternative stable states in a saline activated sludge microbial community over 9 years.</title>
        <authorList>
            <person name="Wang Y."/>
            <person name="Ye J."/>
            <person name="Ju F."/>
            <person name="Liu L."/>
            <person name="Boyd J.A."/>
            <person name="Deng Y."/>
            <person name="Parks D.H."/>
            <person name="Jiang X."/>
            <person name="Yin X."/>
            <person name="Woodcroft B.J."/>
            <person name="Tyson G.W."/>
            <person name="Hugenholtz P."/>
            <person name="Polz M.F."/>
            <person name="Zhang T."/>
        </authorList>
    </citation>
    <scope>NUCLEOTIDE SEQUENCE</scope>
    <source>
        <strain evidence="4">HKST-UBA10</strain>
    </source>
</reference>
<comment type="caution">
    <text evidence="4">The sequence shown here is derived from an EMBL/GenBank/DDBJ whole genome shotgun (WGS) entry which is preliminary data.</text>
</comment>
<dbReference type="InterPro" id="IPR015797">
    <property type="entry name" value="NUDIX_hydrolase-like_dom_sf"/>
</dbReference>